<evidence type="ECO:0000259" key="8">
    <source>
        <dbReference type="PROSITE" id="PS50850"/>
    </source>
</evidence>
<dbReference type="Pfam" id="PF07690">
    <property type="entry name" value="MFS_1"/>
    <property type="match status" value="1"/>
</dbReference>
<dbReference type="InterPro" id="IPR036259">
    <property type="entry name" value="MFS_trans_sf"/>
</dbReference>
<dbReference type="GO" id="GO:0005886">
    <property type="term" value="C:plasma membrane"/>
    <property type="evidence" value="ECO:0007669"/>
    <property type="project" value="UniProtKB-SubCell"/>
</dbReference>
<dbReference type="InterPro" id="IPR011701">
    <property type="entry name" value="MFS"/>
</dbReference>
<feature type="transmembrane region" description="Helical" evidence="7">
    <location>
        <begin position="214"/>
        <end position="239"/>
    </location>
</feature>
<evidence type="ECO:0000313" key="10">
    <source>
        <dbReference type="Proteomes" id="UP000276443"/>
    </source>
</evidence>
<feature type="transmembrane region" description="Helical" evidence="7">
    <location>
        <begin position="7"/>
        <end position="32"/>
    </location>
</feature>
<name>A0A3N5BD72_9BACI</name>
<feature type="transmembrane region" description="Helical" evidence="7">
    <location>
        <begin position="251"/>
        <end position="270"/>
    </location>
</feature>
<dbReference type="CDD" id="cd06173">
    <property type="entry name" value="MFS_MefA_like"/>
    <property type="match status" value="1"/>
</dbReference>
<sequence>MWQNKNFVRFFSGQIIAFLGLALFTTSLPFLILYLDGNASHISGVQSAFILPQIFILLFGGVLVDRLPKKLVVIAIDILRATCLLIIAILIFTSNIKIWHVFVLTFTLGLLNTIYRPTLKAFLPAIIQKEYLIKANSFRSMAREISEMIGPVIAAFLVGAIGIFVTFGITGISFILAAILYSFIFIEKRTNVEKQTSIFKEFIEGFKVLLIHKWLGLSILIASFVNIGIASFDVIILPLYAEYYFDGIESFGLLLSSMAVGAFLGALFISRKTHIENRMLKYYLFMCGMGLCLLLLAIVHTLFLAMFLMVLIGFSITSFVILWDSTVQELIEEKYLGRVTSLQMFGGLLFLPVGYYIFGFIIDYAGVQTSLITSALFILISALSGIFIQHINKIHI</sequence>
<dbReference type="PROSITE" id="PS50850">
    <property type="entry name" value="MFS"/>
    <property type="match status" value="1"/>
</dbReference>
<evidence type="ECO:0000256" key="1">
    <source>
        <dbReference type="ARBA" id="ARBA00004651"/>
    </source>
</evidence>
<dbReference type="PANTHER" id="PTHR23513">
    <property type="entry name" value="INTEGRAL MEMBRANE EFFLUX PROTEIN-RELATED"/>
    <property type="match status" value="1"/>
</dbReference>
<dbReference type="Proteomes" id="UP000276443">
    <property type="component" value="Unassembled WGS sequence"/>
</dbReference>
<reference evidence="9 10" key="1">
    <citation type="submission" date="2018-11" db="EMBL/GenBank/DDBJ databases">
        <title>Genomic Encyclopedia of Type Strains, Phase IV (KMG-IV): sequencing the most valuable type-strain genomes for metagenomic binning, comparative biology and taxonomic classification.</title>
        <authorList>
            <person name="Goeker M."/>
        </authorList>
    </citation>
    <scope>NUCLEOTIDE SEQUENCE [LARGE SCALE GENOMIC DNA]</scope>
    <source>
        <strain evidence="9 10">DSM 18090</strain>
    </source>
</reference>
<evidence type="ECO:0000256" key="7">
    <source>
        <dbReference type="SAM" id="Phobius"/>
    </source>
</evidence>
<feature type="transmembrane region" description="Helical" evidence="7">
    <location>
        <begin position="44"/>
        <end position="64"/>
    </location>
</feature>
<evidence type="ECO:0000256" key="6">
    <source>
        <dbReference type="ARBA" id="ARBA00023136"/>
    </source>
</evidence>
<evidence type="ECO:0000313" key="9">
    <source>
        <dbReference type="EMBL" id="RPF53280.1"/>
    </source>
</evidence>
<dbReference type="SUPFAM" id="SSF103473">
    <property type="entry name" value="MFS general substrate transporter"/>
    <property type="match status" value="1"/>
</dbReference>
<evidence type="ECO:0000256" key="2">
    <source>
        <dbReference type="ARBA" id="ARBA00022448"/>
    </source>
</evidence>
<dbReference type="GO" id="GO:0022857">
    <property type="term" value="F:transmembrane transporter activity"/>
    <property type="evidence" value="ECO:0007669"/>
    <property type="project" value="InterPro"/>
</dbReference>
<feature type="transmembrane region" description="Helical" evidence="7">
    <location>
        <begin position="145"/>
        <end position="163"/>
    </location>
</feature>
<accession>A0A3N5BD72</accession>
<keyword evidence="2" id="KW-0813">Transport</keyword>
<evidence type="ECO:0000256" key="5">
    <source>
        <dbReference type="ARBA" id="ARBA00022989"/>
    </source>
</evidence>
<gene>
    <name evidence="9" type="ORF">EDC24_1777</name>
</gene>
<feature type="transmembrane region" description="Helical" evidence="7">
    <location>
        <begin position="364"/>
        <end position="388"/>
    </location>
</feature>
<feature type="transmembrane region" description="Helical" evidence="7">
    <location>
        <begin position="71"/>
        <end position="92"/>
    </location>
</feature>
<evidence type="ECO:0000256" key="3">
    <source>
        <dbReference type="ARBA" id="ARBA00022475"/>
    </source>
</evidence>
<feature type="domain" description="Major facilitator superfamily (MFS) profile" evidence="8">
    <location>
        <begin position="6"/>
        <end position="393"/>
    </location>
</feature>
<dbReference type="PANTHER" id="PTHR23513:SF11">
    <property type="entry name" value="STAPHYLOFERRIN A TRANSPORTER"/>
    <property type="match status" value="1"/>
</dbReference>
<dbReference type="InterPro" id="IPR020846">
    <property type="entry name" value="MFS_dom"/>
</dbReference>
<feature type="transmembrane region" description="Helical" evidence="7">
    <location>
        <begin position="282"/>
        <end position="299"/>
    </location>
</feature>
<feature type="transmembrane region" description="Helical" evidence="7">
    <location>
        <begin position="305"/>
        <end position="323"/>
    </location>
</feature>
<feature type="transmembrane region" description="Helical" evidence="7">
    <location>
        <begin position="98"/>
        <end position="115"/>
    </location>
</feature>
<keyword evidence="3" id="KW-1003">Cell membrane</keyword>
<proteinExistence type="predicted"/>
<protein>
    <submittedName>
        <fullName evidence="9">Putative MFS family arabinose efflux permease</fullName>
    </submittedName>
</protein>
<organism evidence="9 10">
    <name type="scientific">Aquisalibacillus elongatus</name>
    <dbReference type="NCBI Taxonomy" id="485577"/>
    <lineage>
        <taxon>Bacteria</taxon>
        <taxon>Bacillati</taxon>
        <taxon>Bacillota</taxon>
        <taxon>Bacilli</taxon>
        <taxon>Bacillales</taxon>
        <taxon>Bacillaceae</taxon>
        <taxon>Aquisalibacillus</taxon>
    </lineage>
</organism>
<keyword evidence="5 7" id="KW-1133">Transmembrane helix</keyword>
<dbReference type="EMBL" id="RKRF01000009">
    <property type="protein sequence ID" value="RPF53280.1"/>
    <property type="molecule type" value="Genomic_DNA"/>
</dbReference>
<dbReference type="Gene3D" id="1.20.1250.20">
    <property type="entry name" value="MFS general substrate transporter like domains"/>
    <property type="match status" value="1"/>
</dbReference>
<keyword evidence="10" id="KW-1185">Reference proteome</keyword>
<keyword evidence="4 7" id="KW-0812">Transmembrane</keyword>
<keyword evidence="6 7" id="KW-0472">Membrane</keyword>
<evidence type="ECO:0000256" key="4">
    <source>
        <dbReference type="ARBA" id="ARBA00022692"/>
    </source>
</evidence>
<comment type="subcellular location">
    <subcellularLocation>
        <location evidence="1">Cell membrane</location>
        <topology evidence="1">Multi-pass membrane protein</topology>
    </subcellularLocation>
</comment>
<dbReference type="AlphaFoldDB" id="A0A3N5BD72"/>
<feature type="transmembrane region" description="Helical" evidence="7">
    <location>
        <begin position="169"/>
        <end position="186"/>
    </location>
</feature>
<feature type="transmembrane region" description="Helical" evidence="7">
    <location>
        <begin position="335"/>
        <end position="358"/>
    </location>
</feature>
<comment type="caution">
    <text evidence="9">The sequence shown here is derived from an EMBL/GenBank/DDBJ whole genome shotgun (WGS) entry which is preliminary data.</text>
</comment>